<feature type="chain" id="PRO_5044764361" description="Receptor kinase-like protein Xa21" evidence="27">
    <location>
        <begin position="27"/>
        <end position="1017"/>
    </location>
</feature>
<dbReference type="FunFam" id="3.80.10.10:FF:000095">
    <property type="entry name" value="LRR receptor-like serine/threonine-protein kinase GSO1"/>
    <property type="match status" value="1"/>
</dbReference>
<dbReference type="PANTHER" id="PTHR27008">
    <property type="entry name" value="OS04G0122200 PROTEIN"/>
    <property type="match status" value="1"/>
</dbReference>
<dbReference type="FunFam" id="3.30.200.20:FF:000432">
    <property type="entry name" value="LRR receptor-like serine/threonine-protein kinase EFR"/>
    <property type="match status" value="1"/>
</dbReference>
<dbReference type="InterPro" id="IPR008271">
    <property type="entry name" value="Ser/Thr_kinase_AS"/>
</dbReference>
<dbReference type="GO" id="GO:0005789">
    <property type="term" value="C:endoplasmic reticulum membrane"/>
    <property type="evidence" value="ECO:0007669"/>
    <property type="project" value="UniProtKB-SubCell"/>
</dbReference>
<accession>A0ABC9AX87</accession>
<evidence type="ECO:0000256" key="11">
    <source>
        <dbReference type="ARBA" id="ARBA00022729"/>
    </source>
</evidence>
<evidence type="ECO:0000256" key="17">
    <source>
        <dbReference type="ARBA" id="ARBA00023136"/>
    </source>
</evidence>
<comment type="function">
    <text evidence="22">Receptor kinase that detects X.oryzae pv. oryzae protein Ax21 to promote innate immunity. Following X.oryzae pv. oryzae protein Ax21 detection, undergoes cleavage, releasing the processed protein kinase Xa21 chain.</text>
</comment>
<keyword evidence="6" id="KW-0723">Serine/threonine-protein kinase</keyword>
<dbReference type="SUPFAM" id="SSF56112">
    <property type="entry name" value="Protein kinase-like (PK-like)"/>
    <property type="match status" value="1"/>
</dbReference>
<keyword evidence="16 26" id="KW-1133">Transmembrane helix</keyword>
<feature type="transmembrane region" description="Helical" evidence="26">
    <location>
        <begin position="650"/>
        <end position="672"/>
    </location>
</feature>
<comment type="subcellular location">
    <subcellularLocation>
        <location evidence="1">Cell membrane</location>
        <topology evidence="1">Single-pass membrane protein</topology>
    </subcellularLocation>
    <subcellularLocation>
        <location evidence="2">Endoplasmic reticulum membrane</location>
        <topology evidence="2">Single-pass membrane protein</topology>
    </subcellularLocation>
</comment>
<dbReference type="InterPro" id="IPR011009">
    <property type="entry name" value="Kinase-like_dom_sf"/>
</dbReference>
<dbReference type="SMART" id="SM00220">
    <property type="entry name" value="S_TKc"/>
    <property type="match status" value="1"/>
</dbReference>
<comment type="catalytic activity">
    <reaction evidence="20">
        <text>L-threonyl-[protein] + ATP = O-phospho-L-threonyl-[protein] + ADP + H(+)</text>
        <dbReference type="Rhea" id="RHEA:46608"/>
        <dbReference type="Rhea" id="RHEA-COMP:11060"/>
        <dbReference type="Rhea" id="RHEA-COMP:11605"/>
        <dbReference type="ChEBI" id="CHEBI:15378"/>
        <dbReference type="ChEBI" id="CHEBI:30013"/>
        <dbReference type="ChEBI" id="CHEBI:30616"/>
        <dbReference type="ChEBI" id="CHEBI:61977"/>
        <dbReference type="ChEBI" id="CHEBI:456216"/>
        <dbReference type="EC" id="2.7.11.1"/>
    </reaction>
</comment>
<evidence type="ECO:0000256" key="22">
    <source>
        <dbReference type="ARBA" id="ARBA00054320"/>
    </source>
</evidence>
<evidence type="ECO:0000256" key="5">
    <source>
        <dbReference type="ARBA" id="ARBA00022475"/>
    </source>
</evidence>
<evidence type="ECO:0000256" key="24">
    <source>
        <dbReference type="ARBA" id="ARBA00072040"/>
    </source>
</evidence>
<proteinExistence type="inferred from homology"/>
<evidence type="ECO:0000256" key="25">
    <source>
        <dbReference type="PROSITE-ProRule" id="PRU10141"/>
    </source>
</evidence>
<organism evidence="29 30">
    <name type="scientific">Urochloa decumbens</name>
    <dbReference type="NCBI Taxonomy" id="240449"/>
    <lineage>
        <taxon>Eukaryota</taxon>
        <taxon>Viridiplantae</taxon>
        <taxon>Streptophyta</taxon>
        <taxon>Embryophyta</taxon>
        <taxon>Tracheophyta</taxon>
        <taxon>Spermatophyta</taxon>
        <taxon>Magnoliopsida</taxon>
        <taxon>Liliopsida</taxon>
        <taxon>Poales</taxon>
        <taxon>Poaceae</taxon>
        <taxon>PACMAD clade</taxon>
        <taxon>Panicoideae</taxon>
        <taxon>Panicodae</taxon>
        <taxon>Paniceae</taxon>
        <taxon>Melinidinae</taxon>
        <taxon>Urochloa</taxon>
    </lineage>
</organism>
<evidence type="ECO:0000256" key="3">
    <source>
        <dbReference type="ARBA" id="ARBA00008684"/>
    </source>
</evidence>
<evidence type="ECO:0000256" key="7">
    <source>
        <dbReference type="ARBA" id="ARBA00022553"/>
    </source>
</evidence>
<evidence type="ECO:0000256" key="23">
    <source>
        <dbReference type="ARBA" id="ARBA00056628"/>
    </source>
</evidence>
<keyword evidence="15 25" id="KW-0067">ATP-binding</keyword>
<evidence type="ECO:0000256" key="27">
    <source>
        <dbReference type="SAM" id="SignalP"/>
    </source>
</evidence>
<evidence type="ECO:0000256" key="10">
    <source>
        <dbReference type="ARBA" id="ARBA00022692"/>
    </source>
</evidence>
<keyword evidence="12" id="KW-0677">Repeat</keyword>
<evidence type="ECO:0000259" key="28">
    <source>
        <dbReference type="PROSITE" id="PS50011"/>
    </source>
</evidence>
<dbReference type="PANTHER" id="PTHR27008:SF537">
    <property type="entry name" value="OS11G0173432 PROTEIN"/>
    <property type="match status" value="1"/>
</dbReference>
<evidence type="ECO:0000256" key="26">
    <source>
        <dbReference type="SAM" id="Phobius"/>
    </source>
</evidence>
<dbReference type="PROSITE" id="PS00108">
    <property type="entry name" value="PROTEIN_KINASE_ST"/>
    <property type="match status" value="1"/>
</dbReference>
<keyword evidence="18" id="KW-0675">Receptor</keyword>
<dbReference type="SUPFAM" id="SSF52058">
    <property type="entry name" value="L domain-like"/>
    <property type="match status" value="2"/>
</dbReference>
<evidence type="ECO:0000256" key="8">
    <source>
        <dbReference type="ARBA" id="ARBA00022614"/>
    </source>
</evidence>
<evidence type="ECO:0000313" key="29">
    <source>
        <dbReference type="EMBL" id="CAL4989314.1"/>
    </source>
</evidence>
<evidence type="ECO:0000256" key="12">
    <source>
        <dbReference type="ARBA" id="ARBA00022737"/>
    </source>
</evidence>
<keyword evidence="19" id="KW-0325">Glycoprotein</keyword>
<dbReference type="Pfam" id="PF00560">
    <property type="entry name" value="LRR_1"/>
    <property type="match status" value="7"/>
</dbReference>
<feature type="binding site" evidence="25">
    <location>
        <position position="733"/>
    </location>
    <ligand>
        <name>ATP</name>
        <dbReference type="ChEBI" id="CHEBI:30616"/>
    </ligand>
</feature>
<evidence type="ECO:0000256" key="9">
    <source>
        <dbReference type="ARBA" id="ARBA00022679"/>
    </source>
</evidence>
<evidence type="ECO:0000256" key="1">
    <source>
        <dbReference type="ARBA" id="ARBA00004162"/>
    </source>
</evidence>
<feature type="domain" description="Protein kinase" evidence="28">
    <location>
        <begin position="704"/>
        <end position="1014"/>
    </location>
</feature>
<dbReference type="InterPro" id="IPR017441">
    <property type="entry name" value="Protein_kinase_ATP_BS"/>
</dbReference>
<dbReference type="PROSITE" id="PS50011">
    <property type="entry name" value="PROTEIN_KINASE_DOM"/>
    <property type="match status" value="1"/>
</dbReference>
<dbReference type="PROSITE" id="PS00107">
    <property type="entry name" value="PROTEIN_KINASE_ATP"/>
    <property type="match status" value="1"/>
</dbReference>
<dbReference type="GO" id="GO:0005524">
    <property type="term" value="F:ATP binding"/>
    <property type="evidence" value="ECO:0007669"/>
    <property type="project" value="UniProtKB-UniRule"/>
</dbReference>
<evidence type="ECO:0000256" key="18">
    <source>
        <dbReference type="ARBA" id="ARBA00023170"/>
    </source>
</evidence>
<dbReference type="InterPro" id="IPR051809">
    <property type="entry name" value="Plant_receptor-like_S/T_kinase"/>
</dbReference>
<dbReference type="GO" id="GO:0005886">
    <property type="term" value="C:plasma membrane"/>
    <property type="evidence" value="ECO:0007669"/>
    <property type="project" value="UniProtKB-SubCell"/>
</dbReference>
<dbReference type="AlphaFoldDB" id="A0ABC9AX87"/>
<dbReference type="FunFam" id="3.80.10.10:FF:000565">
    <property type="entry name" value="Leucine-rich repeat receptor-like kinase protein FLORAL ORGAN NUMBER1"/>
    <property type="match status" value="1"/>
</dbReference>
<keyword evidence="14" id="KW-0418">Kinase</keyword>
<dbReference type="Pfam" id="PF13855">
    <property type="entry name" value="LRR_8"/>
    <property type="match status" value="1"/>
</dbReference>
<keyword evidence="5" id="KW-1003">Cell membrane</keyword>
<name>A0ABC9AX87_9POAL</name>
<evidence type="ECO:0000256" key="16">
    <source>
        <dbReference type="ARBA" id="ARBA00022989"/>
    </source>
</evidence>
<dbReference type="Gene3D" id="3.30.200.20">
    <property type="entry name" value="Phosphorylase Kinase, domain 1"/>
    <property type="match status" value="1"/>
</dbReference>
<evidence type="ECO:0000256" key="4">
    <source>
        <dbReference type="ARBA" id="ARBA00012513"/>
    </source>
</evidence>
<gene>
    <name evidence="29" type="ORF">URODEC1_LOCUS59664</name>
</gene>
<dbReference type="EC" id="2.7.11.1" evidence="4"/>
<dbReference type="InterPro" id="IPR003591">
    <property type="entry name" value="Leu-rich_rpt_typical-subtyp"/>
</dbReference>
<dbReference type="InterPro" id="IPR032675">
    <property type="entry name" value="LRR_dom_sf"/>
</dbReference>
<evidence type="ECO:0000256" key="21">
    <source>
        <dbReference type="ARBA" id="ARBA00048679"/>
    </source>
</evidence>
<evidence type="ECO:0000256" key="20">
    <source>
        <dbReference type="ARBA" id="ARBA00047899"/>
    </source>
</evidence>
<evidence type="ECO:0000256" key="6">
    <source>
        <dbReference type="ARBA" id="ARBA00022527"/>
    </source>
</evidence>
<dbReference type="InterPro" id="IPR013210">
    <property type="entry name" value="LRR_N_plant-typ"/>
</dbReference>
<evidence type="ECO:0000256" key="15">
    <source>
        <dbReference type="ARBA" id="ARBA00022840"/>
    </source>
</evidence>
<dbReference type="FunFam" id="3.80.10.10:FF:000317">
    <property type="entry name" value="Inactive leucine-rich repeat receptor-like protein kinase"/>
    <property type="match status" value="1"/>
</dbReference>
<keyword evidence="9" id="KW-0808">Transferase</keyword>
<dbReference type="InterPro" id="IPR000719">
    <property type="entry name" value="Prot_kinase_dom"/>
</dbReference>
<evidence type="ECO:0000256" key="14">
    <source>
        <dbReference type="ARBA" id="ARBA00022777"/>
    </source>
</evidence>
<comment type="similarity">
    <text evidence="3">Belongs to the protein kinase superfamily. Ser/Thr protein kinase family.</text>
</comment>
<dbReference type="SMART" id="SM00369">
    <property type="entry name" value="LRR_TYP"/>
    <property type="match status" value="9"/>
</dbReference>
<reference evidence="29" key="1">
    <citation type="submission" date="2024-10" db="EMBL/GenBank/DDBJ databases">
        <authorList>
            <person name="Ryan C."/>
        </authorList>
    </citation>
    <scope>NUCLEOTIDE SEQUENCE [LARGE SCALE GENOMIC DNA]</scope>
</reference>
<dbReference type="FunFam" id="1.10.510.10:FF:000358">
    <property type="entry name" value="Putative leucine-rich repeat receptor-like serine/threonine-protein kinase"/>
    <property type="match status" value="1"/>
</dbReference>
<dbReference type="Proteomes" id="UP001497457">
    <property type="component" value="Chromosome 23rd"/>
</dbReference>
<keyword evidence="10 26" id="KW-0812">Transmembrane</keyword>
<comment type="function">
    <text evidence="23">The processed protein kinase Xa21 chain released by protein cleavage after X.oryzae pv. oryzae protein Ax21 detection translocates into the nucleus where it can bind and regulate WRKY62, a transcription factor. Confers resistance to the bacterial pathogen X.oryzae pv. oryzae (Xoo).</text>
</comment>
<dbReference type="Gene3D" id="3.80.10.10">
    <property type="entry name" value="Ribonuclease Inhibitor"/>
    <property type="match status" value="4"/>
</dbReference>
<keyword evidence="13 25" id="KW-0547">Nucleotide-binding</keyword>
<dbReference type="Gene3D" id="1.10.510.10">
    <property type="entry name" value="Transferase(Phosphotransferase) domain 1"/>
    <property type="match status" value="1"/>
</dbReference>
<comment type="catalytic activity">
    <reaction evidence="21">
        <text>L-seryl-[protein] + ATP = O-phospho-L-seryl-[protein] + ADP + H(+)</text>
        <dbReference type="Rhea" id="RHEA:17989"/>
        <dbReference type="Rhea" id="RHEA-COMP:9863"/>
        <dbReference type="Rhea" id="RHEA-COMP:11604"/>
        <dbReference type="ChEBI" id="CHEBI:15378"/>
        <dbReference type="ChEBI" id="CHEBI:29999"/>
        <dbReference type="ChEBI" id="CHEBI:30616"/>
        <dbReference type="ChEBI" id="CHEBI:83421"/>
        <dbReference type="ChEBI" id="CHEBI:456216"/>
        <dbReference type="EC" id="2.7.11.1"/>
    </reaction>
</comment>
<dbReference type="InterPro" id="IPR001611">
    <property type="entry name" value="Leu-rich_rpt"/>
</dbReference>
<feature type="signal peptide" evidence="27">
    <location>
        <begin position="1"/>
        <end position="26"/>
    </location>
</feature>
<sequence length="1017" mass="111858">MMVYTTVRQFLLVLLACSAQFTICSSLHNSNETDRLALLEFKNAISLDPRQALTSWNDSTHFCSWEGVLCRLKAPPRVISLNLTNRGLVGSIPSSLGNLTFLKHLLLSKNAFTGSIPPSFGYLHRLQVLQLSNNTLEGIIPDFSNSSNLMVLQLDHNNIVGHIPINWPKSLQILQLSFNNLTGIIPESLGNITSLNKLSCVSNSLEGHIPIEFSNLSELQFLYLAMNRLDGRFPQAILNISTLIGLGLGRNGLSGEIPPNLGNSLPNLEQLELDANFFHGNIPNSLTNATKLYIIELSNNEFSGVVPSSIGKLTELSHLHLKWNKLQARNRKDWESMDSLANFTKLQTFIMLGNHLEGQLPNSLGNISAQLQYLNFGANRLSGGFPSGIVNFNNLISLGLYDNQFTNAVPDWLGSLQSLQVLFLDNNMFTGFIPSTLSNLSQLVELFQDFNQFAGHIPPSLSKLQMLQVLSISNSKVHGSIPKEIFAIPTIVQVSLYFNNLEGKIPTEVGNAEQLTYLQLSSNKLSSDIPTTLGNCESLEYIEFDHNSFSGSIPTSLGNISSLKIINLSHNNLSGSIPVSLGNLKFLTKVDLSWNQLNGEMPTKGIFKNATAIRAQGNQGLCGGILELHLPACLVPSNSTKLNHHTLLKVVIPLTSILVLLGVVTSALIVSWRKHKEKMISLPSFGGKFPRISYNDLARATEDFSESNLIGKGTYGSVYQGKLFDDRNVVAVKVFSLETRGAQKSFIRECNTLRNVRHRNLVPILTACSSIDSNGNDFKALIYEFMPRGDLPKLLYSTEDHEFSSSLISITLAQRLSIVVDVADAMEYLHHSNSDTIVHCDLKPSNILLDDNLTALVGDFGLARFKVDSTTSTLCDSNSTSWTAVRGTIGYIAPECAGGCQISTAADVYSFGVILLEISIRRRPTDEMFKDGLSIAKFAEINFPDRIFEIVDPQLLQELYPGGQETPELVKEKGVQCLISVLNIGLCCTKPSRSERISMQEVAAKLHGVKDVYLRGC</sequence>
<keyword evidence="30" id="KW-1185">Reference proteome</keyword>
<dbReference type="GO" id="GO:0004674">
    <property type="term" value="F:protein serine/threonine kinase activity"/>
    <property type="evidence" value="ECO:0007669"/>
    <property type="project" value="UniProtKB-KW"/>
</dbReference>
<dbReference type="Pfam" id="PF08263">
    <property type="entry name" value="LRRNT_2"/>
    <property type="match status" value="1"/>
</dbReference>
<keyword evidence="11 27" id="KW-0732">Signal</keyword>
<keyword evidence="7" id="KW-0597">Phosphoprotein</keyword>
<evidence type="ECO:0000256" key="19">
    <source>
        <dbReference type="ARBA" id="ARBA00023180"/>
    </source>
</evidence>
<keyword evidence="8" id="KW-0433">Leucine-rich repeat</keyword>
<dbReference type="Pfam" id="PF00069">
    <property type="entry name" value="Pkinase"/>
    <property type="match status" value="1"/>
</dbReference>
<dbReference type="EMBL" id="OZ075133">
    <property type="protein sequence ID" value="CAL4989314.1"/>
    <property type="molecule type" value="Genomic_DNA"/>
</dbReference>
<keyword evidence="17 26" id="KW-0472">Membrane</keyword>
<evidence type="ECO:0000256" key="2">
    <source>
        <dbReference type="ARBA" id="ARBA00004389"/>
    </source>
</evidence>
<evidence type="ECO:0000256" key="13">
    <source>
        <dbReference type="ARBA" id="ARBA00022741"/>
    </source>
</evidence>
<protein>
    <recommendedName>
        <fullName evidence="24">Receptor kinase-like protein Xa21</fullName>
        <ecNumber evidence="4">2.7.11.1</ecNumber>
    </recommendedName>
</protein>
<evidence type="ECO:0000313" key="30">
    <source>
        <dbReference type="Proteomes" id="UP001497457"/>
    </source>
</evidence>